<feature type="transmembrane region" description="Helical" evidence="1">
    <location>
        <begin position="72"/>
        <end position="98"/>
    </location>
</feature>
<evidence type="ECO:0000313" key="2">
    <source>
        <dbReference type="EMBL" id="MFC5493784.1"/>
    </source>
</evidence>
<proteinExistence type="predicted"/>
<dbReference type="RefSeq" id="WP_345178166.1">
    <property type="nucleotide sequence ID" value="NZ_BAABFQ010000007.1"/>
</dbReference>
<name>A0ABW0MZM4_9ACTN</name>
<dbReference type="EMBL" id="JBHSMD010000004">
    <property type="protein sequence ID" value="MFC5493784.1"/>
    <property type="molecule type" value="Genomic_DNA"/>
</dbReference>
<organism evidence="2 3">
    <name type="scientific">Nocardioides caricicola</name>
    <dbReference type="NCBI Taxonomy" id="634770"/>
    <lineage>
        <taxon>Bacteria</taxon>
        <taxon>Bacillati</taxon>
        <taxon>Actinomycetota</taxon>
        <taxon>Actinomycetes</taxon>
        <taxon>Propionibacteriales</taxon>
        <taxon>Nocardioidaceae</taxon>
        <taxon>Nocardioides</taxon>
    </lineage>
</organism>
<sequence length="124" mass="12988">MSESTRSPRRGMCAAVLSLEAITLGLTTPVMISVAGVDTSTALWVGLGLTAACLLLAGMLRREWAYSLGWVIQGAAIGLGFVIPLMFVLGGIFAGLWASAYFLGIKIERERAAAYAAFDASAES</sequence>
<evidence type="ECO:0000256" key="1">
    <source>
        <dbReference type="SAM" id="Phobius"/>
    </source>
</evidence>
<comment type="caution">
    <text evidence="2">The sequence shown here is derived from an EMBL/GenBank/DDBJ whole genome shotgun (WGS) entry which is preliminary data.</text>
</comment>
<keyword evidence="1" id="KW-1133">Transmembrane helix</keyword>
<keyword evidence="1" id="KW-0472">Membrane</keyword>
<feature type="transmembrane region" description="Helical" evidence="1">
    <location>
        <begin position="12"/>
        <end position="35"/>
    </location>
</feature>
<dbReference type="InterPro" id="IPR025327">
    <property type="entry name" value="DUF4233"/>
</dbReference>
<dbReference type="Proteomes" id="UP001595956">
    <property type="component" value="Unassembled WGS sequence"/>
</dbReference>
<reference evidence="3" key="1">
    <citation type="journal article" date="2019" name="Int. J. Syst. Evol. Microbiol.">
        <title>The Global Catalogue of Microorganisms (GCM) 10K type strain sequencing project: providing services to taxonomists for standard genome sequencing and annotation.</title>
        <authorList>
            <consortium name="The Broad Institute Genomics Platform"/>
            <consortium name="The Broad Institute Genome Sequencing Center for Infectious Disease"/>
            <person name="Wu L."/>
            <person name="Ma J."/>
        </authorList>
    </citation>
    <scope>NUCLEOTIDE SEQUENCE [LARGE SCALE GENOMIC DNA]</scope>
    <source>
        <strain evidence="3">KACC 13778</strain>
    </source>
</reference>
<keyword evidence="1" id="KW-0812">Transmembrane</keyword>
<keyword evidence="3" id="KW-1185">Reference proteome</keyword>
<gene>
    <name evidence="2" type="ORF">ACFPKY_11775</name>
</gene>
<protein>
    <submittedName>
        <fullName evidence="2">DUF4233 domain-containing protein</fullName>
    </submittedName>
</protein>
<feature type="transmembrane region" description="Helical" evidence="1">
    <location>
        <begin position="41"/>
        <end position="60"/>
    </location>
</feature>
<evidence type="ECO:0000313" key="3">
    <source>
        <dbReference type="Proteomes" id="UP001595956"/>
    </source>
</evidence>
<accession>A0ABW0MZM4</accession>
<dbReference type="Pfam" id="PF14017">
    <property type="entry name" value="DUF4233"/>
    <property type="match status" value="1"/>
</dbReference>